<sequence>MDHLLKQSIQNRQKLELVYIDEQHRMTQRIVTIIKIDDDRLLAYCFTKRGVRSFQKDNILAIYPARFNQSKRMEA</sequence>
<comment type="caution">
    <text evidence="1">The sequence shown here is derived from an EMBL/GenBank/DDBJ whole genome shotgun (WGS) entry which is preliminary data.</text>
</comment>
<dbReference type="RefSeq" id="WP_354218694.1">
    <property type="nucleotide sequence ID" value="NZ_JBEPMX010000001.1"/>
</dbReference>
<dbReference type="EMBL" id="JBEPMX010000001">
    <property type="protein sequence ID" value="MET3682220.1"/>
    <property type="molecule type" value="Genomic_DNA"/>
</dbReference>
<name>A0ABV2KRM5_9BACI</name>
<dbReference type="Proteomes" id="UP001549167">
    <property type="component" value="Unassembled WGS sequence"/>
</dbReference>
<proteinExistence type="predicted"/>
<dbReference type="GO" id="GO:0003677">
    <property type="term" value="F:DNA binding"/>
    <property type="evidence" value="ECO:0007669"/>
    <property type="project" value="UniProtKB-KW"/>
</dbReference>
<evidence type="ECO:0000313" key="1">
    <source>
        <dbReference type="EMBL" id="MET3682220.1"/>
    </source>
</evidence>
<keyword evidence="2" id="KW-1185">Reference proteome</keyword>
<reference evidence="1 2" key="1">
    <citation type="submission" date="2024-06" db="EMBL/GenBank/DDBJ databases">
        <title>Genomic Encyclopedia of Type Strains, Phase IV (KMG-IV): sequencing the most valuable type-strain genomes for metagenomic binning, comparative biology and taxonomic classification.</title>
        <authorList>
            <person name="Goeker M."/>
        </authorList>
    </citation>
    <scope>NUCLEOTIDE SEQUENCE [LARGE SCALE GENOMIC DNA]</scope>
    <source>
        <strain evidence="1 2">DSM 23520</strain>
    </source>
</reference>
<gene>
    <name evidence="1" type="ORF">ABID56_000299</name>
</gene>
<protein>
    <submittedName>
        <fullName evidence="1">DNA-binding transcriptional regulator YafY</fullName>
    </submittedName>
</protein>
<accession>A0ABV2KRM5</accession>
<organism evidence="1 2">
    <name type="scientific">Alkalibacillus flavidus</name>
    <dbReference type="NCBI Taxonomy" id="546021"/>
    <lineage>
        <taxon>Bacteria</taxon>
        <taxon>Bacillati</taxon>
        <taxon>Bacillota</taxon>
        <taxon>Bacilli</taxon>
        <taxon>Bacillales</taxon>
        <taxon>Bacillaceae</taxon>
        <taxon>Alkalibacillus</taxon>
    </lineage>
</organism>
<keyword evidence="1" id="KW-0238">DNA-binding</keyword>
<evidence type="ECO:0000313" key="2">
    <source>
        <dbReference type="Proteomes" id="UP001549167"/>
    </source>
</evidence>